<organism evidence="2 3">
    <name type="scientific">Sphingomonas changnyeongensis</name>
    <dbReference type="NCBI Taxonomy" id="2698679"/>
    <lineage>
        <taxon>Bacteria</taxon>
        <taxon>Pseudomonadati</taxon>
        <taxon>Pseudomonadota</taxon>
        <taxon>Alphaproteobacteria</taxon>
        <taxon>Sphingomonadales</taxon>
        <taxon>Sphingomonadaceae</taxon>
        <taxon>Sphingomonas</taxon>
    </lineage>
</organism>
<evidence type="ECO:0000256" key="1">
    <source>
        <dbReference type="SAM" id="MobiDB-lite"/>
    </source>
</evidence>
<accession>A0A7Z2NUD1</accession>
<dbReference type="KEGG" id="schy:GVO57_01435"/>
<proteinExistence type="predicted"/>
<sequence length="339" mass="34767">MIVRPDLKALAPAERAAFIYASAKSEMTSRLWRAALGSGDRDGEGQAGASTLASAGGFDLDSLIDALSAGLPEAAGRARGPQQLLPENFAAPVPQPVAGPVPDRAPGRADSGTADADGRRSAAAPSGLGPNARHAAAIDSAAARTGLPAPALAAIIDAEAAKKRDGSWNTHSRNPRSSAAGLGQFLAGTWEGEAERPGTWLNRAAHERGWLDEGGRVVAAARSDLLALRYDARAAIEATADYARRNLDRLQAAGVRIGDGMAEIARAAYLGHHLGAGDAVRFLSMGGLPAARAEKLLVAQIGGGAAAARIAEAGQATAAHRDWLLGFVDRHIDPARFAG</sequence>
<dbReference type="EMBL" id="CP047895">
    <property type="protein sequence ID" value="QHL89732.1"/>
    <property type="molecule type" value="Genomic_DNA"/>
</dbReference>
<name>A0A7Z2NUD1_9SPHN</name>
<dbReference type="RefSeq" id="WP_160591259.1">
    <property type="nucleotide sequence ID" value="NZ_CP047895.1"/>
</dbReference>
<dbReference type="SUPFAM" id="SSF53955">
    <property type="entry name" value="Lysozyme-like"/>
    <property type="match status" value="1"/>
</dbReference>
<dbReference type="AlphaFoldDB" id="A0A7Z2NUD1"/>
<evidence type="ECO:0000313" key="3">
    <source>
        <dbReference type="Proteomes" id="UP000464468"/>
    </source>
</evidence>
<reference evidence="2 3" key="1">
    <citation type="submission" date="2020-01" db="EMBL/GenBank/DDBJ databases">
        <title>Sphingomonas sp. C33 whole genome sequece.</title>
        <authorList>
            <person name="Park C."/>
        </authorList>
    </citation>
    <scope>NUCLEOTIDE SEQUENCE [LARGE SCALE GENOMIC DNA]</scope>
    <source>
        <strain evidence="2 3">C33</strain>
    </source>
</reference>
<gene>
    <name evidence="2" type="ORF">GVO57_01435</name>
</gene>
<keyword evidence="3" id="KW-1185">Reference proteome</keyword>
<feature type="region of interest" description="Disordered" evidence="1">
    <location>
        <begin position="90"/>
        <end position="132"/>
    </location>
</feature>
<protein>
    <submittedName>
        <fullName evidence="2">Peptidoglycan-binding protein</fullName>
    </submittedName>
</protein>
<evidence type="ECO:0000313" key="2">
    <source>
        <dbReference type="EMBL" id="QHL89732.1"/>
    </source>
</evidence>
<dbReference type="Proteomes" id="UP000464468">
    <property type="component" value="Chromosome"/>
</dbReference>
<dbReference type="InterPro" id="IPR023346">
    <property type="entry name" value="Lysozyme-like_dom_sf"/>
</dbReference>
<dbReference type="Gene3D" id="1.10.530.10">
    <property type="match status" value="1"/>
</dbReference>